<dbReference type="PANTHER" id="PTHR15032">
    <property type="entry name" value="N-ACYL-PHOSPHATIDYLETHANOLAMINE-HYDROLYZING PHOSPHOLIPASE D"/>
    <property type="match status" value="1"/>
</dbReference>
<accession>A0A3D9HRH7</accession>
<feature type="chain" id="PRO_5017597874" evidence="1">
    <location>
        <begin position="26"/>
        <end position="373"/>
    </location>
</feature>
<comment type="caution">
    <text evidence="3">The sequence shown here is derived from an EMBL/GenBank/DDBJ whole genome shotgun (WGS) entry which is preliminary data.</text>
</comment>
<dbReference type="Pfam" id="PF12706">
    <property type="entry name" value="Lactamase_B_2"/>
    <property type="match status" value="1"/>
</dbReference>
<sequence length="373" mass="41521">MTLAKRGTCLAGLAFVALLSGCSSVGTEPIGPAHHVEGGFRNTEITDPNKTFFHFLAMRAFGDTKWADHAARAGEVPVTRLSPEKLDIGPDAPPQISWLGHSTFLIQVNGINILTDPIFSDRASPFSFSGPERYVPHVIDYAKLPKIDYVVISHNHYDHLDDKAVEVLGDRPVYLVPLGLADWFADEGVPRERVREFDWWDQAGFDHVTFQAMPSQHWSARGLFDRRTTLWASWLMTFDEKKIWFAGDTGYNDKQFKEIGEKADGIDLALIPIGAYAPRSFMKLYHVNPEEAVKLHRDIGAKKSIGMHWGTFPLTAEGPGDPVDELSRQRGLAGLTPDEFTTMVVGELRILDSQTSGKEQSAHLSPQLRVTAQ</sequence>
<dbReference type="OrthoDB" id="9805728at2"/>
<evidence type="ECO:0000259" key="2">
    <source>
        <dbReference type="Pfam" id="PF12706"/>
    </source>
</evidence>
<dbReference type="RefSeq" id="WP_115935649.1">
    <property type="nucleotide sequence ID" value="NZ_QRDW01000002.1"/>
</dbReference>
<feature type="signal peptide" evidence="1">
    <location>
        <begin position="1"/>
        <end position="25"/>
    </location>
</feature>
<dbReference type="PROSITE" id="PS51257">
    <property type="entry name" value="PROKAR_LIPOPROTEIN"/>
    <property type="match status" value="1"/>
</dbReference>
<feature type="domain" description="Metallo-beta-lactamase" evidence="2">
    <location>
        <begin position="112"/>
        <end position="309"/>
    </location>
</feature>
<evidence type="ECO:0000313" key="3">
    <source>
        <dbReference type="EMBL" id="RED52092.1"/>
    </source>
</evidence>
<dbReference type="GO" id="GO:0005737">
    <property type="term" value="C:cytoplasm"/>
    <property type="evidence" value="ECO:0007669"/>
    <property type="project" value="TreeGrafter"/>
</dbReference>
<evidence type="ECO:0000313" key="4">
    <source>
        <dbReference type="Proteomes" id="UP000256845"/>
    </source>
</evidence>
<reference evidence="3 4" key="1">
    <citation type="submission" date="2018-07" db="EMBL/GenBank/DDBJ databases">
        <title>Genomic Encyclopedia of Type Strains, Phase III (KMG-III): the genomes of soil and plant-associated and newly described type strains.</title>
        <authorList>
            <person name="Whitman W."/>
        </authorList>
    </citation>
    <scope>NUCLEOTIDE SEQUENCE [LARGE SCALE GENOMIC DNA]</scope>
    <source>
        <strain evidence="3 4">CECT 8488</strain>
    </source>
</reference>
<name>A0A3D9HRH7_9PROT</name>
<dbReference type="AlphaFoldDB" id="A0A3D9HRH7"/>
<dbReference type="Proteomes" id="UP000256845">
    <property type="component" value="Unassembled WGS sequence"/>
</dbReference>
<gene>
    <name evidence="3" type="ORF">DFP90_102110</name>
</gene>
<dbReference type="InterPro" id="IPR001279">
    <property type="entry name" value="Metallo-B-lactamas"/>
</dbReference>
<keyword evidence="4" id="KW-1185">Reference proteome</keyword>
<keyword evidence="1" id="KW-0732">Signal</keyword>
<organism evidence="3 4">
    <name type="scientific">Aestuariispira insulae</name>
    <dbReference type="NCBI Taxonomy" id="1461337"/>
    <lineage>
        <taxon>Bacteria</taxon>
        <taxon>Pseudomonadati</taxon>
        <taxon>Pseudomonadota</taxon>
        <taxon>Alphaproteobacteria</taxon>
        <taxon>Rhodospirillales</taxon>
        <taxon>Kiloniellaceae</taxon>
        <taxon>Aestuariispira</taxon>
    </lineage>
</organism>
<dbReference type="SUPFAM" id="SSF56281">
    <property type="entry name" value="Metallo-hydrolase/oxidoreductase"/>
    <property type="match status" value="1"/>
</dbReference>
<dbReference type="Gene3D" id="3.60.15.10">
    <property type="entry name" value="Ribonuclease Z/Hydroxyacylglutathione hydrolase-like"/>
    <property type="match status" value="1"/>
</dbReference>
<dbReference type="EMBL" id="QRDW01000002">
    <property type="protein sequence ID" value="RED52092.1"/>
    <property type="molecule type" value="Genomic_DNA"/>
</dbReference>
<proteinExistence type="predicted"/>
<evidence type="ECO:0000256" key="1">
    <source>
        <dbReference type="SAM" id="SignalP"/>
    </source>
</evidence>
<dbReference type="PANTHER" id="PTHR15032:SF36">
    <property type="entry name" value="METALLO-BETA-LACTAMASE DOMAIN-CONTAINING PROTEIN"/>
    <property type="match status" value="1"/>
</dbReference>
<dbReference type="InterPro" id="IPR036866">
    <property type="entry name" value="RibonucZ/Hydroxyglut_hydro"/>
</dbReference>
<protein>
    <submittedName>
        <fullName evidence="3">L-ascorbate metabolism protein UlaG (Beta-lactamase superfamily)</fullName>
    </submittedName>
</protein>